<feature type="transmembrane region" description="Helical" evidence="2">
    <location>
        <begin position="346"/>
        <end position="366"/>
    </location>
</feature>
<dbReference type="EMBL" id="JXTB01000101">
    <property type="protein sequence ID" value="PON63718.1"/>
    <property type="molecule type" value="Genomic_DNA"/>
</dbReference>
<dbReference type="InterPro" id="IPR002110">
    <property type="entry name" value="Ankyrin_rpt"/>
</dbReference>
<keyword evidence="2" id="KW-1133">Transmembrane helix</keyword>
<gene>
    <name evidence="4" type="ORF">PanWU01x14_128740</name>
</gene>
<evidence type="ECO:0000313" key="5">
    <source>
        <dbReference type="Proteomes" id="UP000237105"/>
    </source>
</evidence>
<keyword evidence="5" id="KW-1185">Reference proteome</keyword>
<feature type="domain" description="PGG" evidence="3">
    <location>
        <begin position="606"/>
        <end position="717"/>
    </location>
</feature>
<evidence type="ECO:0000256" key="2">
    <source>
        <dbReference type="SAM" id="Phobius"/>
    </source>
</evidence>
<dbReference type="OrthoDB" id="1868897at2759"/>
<dbReference type="Gene3D" id="1.25.40.20">
    <property type="entry name" value="Ankyrin repeat-containing domain"/>
    <property type="match status" value="2"/>
</dbReference>
<feature type="compositionally biased region" description="Polar residues" evidence="1">
    <location>
        <begin position="322"/>
        <end position="337"/>
    </location>
</feature>
<feature type="region of interest" description="Disordered" evidence="1">
    <location>
        <begin position="238"/>
        <end position="337"/>
    </location>
</feature>
<dbReference type="PANTHER" id="PTHR24177:SF470">
    <property type="entry name" value="ANKYRIN REPEAT PROTEIN"/>
    <property type="match status" value="1"/>
</dbReference>
<dbReference type="STRING" id="3476.A0A2P5CRN8"/>
<dbReference type="AlphaFoldDB" id="A0A2P5CRN8"/>
<reference evidence="5" key="1">
    <citation type="submission" date="2016-06" db="EMBL/GenBank/DDBJ databases">
        <title>Parallel loss of symbiosis genes in relatives of nitrogen-fixing non-legume Parasponia.</title>
        <authorList>
            <person name="Van Velzen R."/>
            <person name="Holmer R."/>
            <person name="Bu F."/>
            <person name="Rutten L."/>
            <person name="Van Zeijl A."/>
            <person name="Liu W."/>
            <person name="Santuari L."/>
            <person name="Cao Q."/>
            <person name="Sharma T."/>
            <person name="Shen D."/>
            <person name="Roswanjaya Y."/>
            <person name="Wardhani T."/>
            <person name="Kalhor M.S."/>
            <person name="Jansen J."/>
            <person name="Van den Hoogen J."/>
            <person name="Gungor B."/>
            <person name="Hartog M."/>
            <person name="Hontelez J."/>
            <person name="Verver J."/>
            <person name="Yang W.-C."/>
            <person name="Schijlen E."/>
            <person name="Repin R."/>
            <person name="Schilthuizen M."/>
            <person name="Schranz E."/>
            <person name="Heidstra R."/>
            <person name="Miyata K."/>
            <person name="Fedorova E."/>
            <person name="Kohlen W."/>
            <person name="Bisseling T."/>
            <person name="Smit S."/>
            <person name="Geurts R."/>
        </authorList>
    </citation>
    <scope>NUCLEOTIDE SEQUENCE [LARGE SCALE GENOMIC DNA]</scope>
    <source>
        <strain evidence="5">cv. WU1-14</strain>
    </source>
</reference>
<dbReference type="SUPFAM" id="SSF48403">
    <property type="entry name" value="Ankyrin repeat"/>
    <property type="match status" value="2"/>
</dbReference>
<proteinExistence type="predicted"/>
<feature type="transmembrane region" description="Helical" evidence="2">
    <location>
        <begin position="654"/>
        <end position="674"/>
    </location>
</feature>
<dbReference type="Pfam" id="PF12796">
    <property type="entry name" value="Ank_2"/>
    <property type="match status" value="1"/>
</dbReference>
<keyword evidence="2 4" id="KW-0812">Transmembrane</keyword>
<dbReference type="SMART" id="SM00248">
    <property type="entry name" value="ANK"/>
    <property type="match status" value="7"/>
</dbReference>
<evidence type="ECO:0000259" key="3">
    <source>
        <dbReference type="Pfam" id="PF13962"/>
    </source>
</evidence>
<sequence length="771" mass="86829">MSLQGEIDDLFVYAMKGQWDEVLRIYKKNPEAHKAKITKSEDTALHVAVSVGQTDAAVELLAVSQEGILEMKNARGNSALHIAAALGNLLVCKSMVSRNLNLITIRNHKGETPLFLAALHGKRDAFIYLHSLSKDEYLVRRNDGDTILHASISGEYFKLALNIIHCHPSLADAINENGLSPLHILASKPNAFHSSTRLGLFDRIIYHCLVVDEFEEETHDVEEYVAKKTKIGKETLNRLHLNQSVSQVHKRRKEGEETVDEENPHQQSGSIQVATPGVDSCAVSSESKGAREEPSFASSSRLSHAKGNEEQENKTVGEESPQKTSTSQGDNQRSDSRQFPSNYEKIVLFLKLLMKALLIILGIGILRIEKIQRKKELHMWAKRAMNELIKYTTSYKFYDNTGLYPGKVKEEFLIPNDLMTDPGKFKEELLISNDLMTDLWKKHTSDSSLTDQKQRSDQNEIGKQHTPILIAAKMGVTEMVEKILDEFPVAIQDLDSDNKNVVLLAVENRQSQIYNHLLHRKILKESVFRQLDKEGNSALHLAAQCKEQRPWLIPGVALQMQWEIKWYKFVKHSMPPQFFPRYNTKHETPKEVFITSHKDLIKEGGKWLTKTSESCSVVAALIATVAFTTSATVPGGVDQNTGIPLLKGKFAFDAFSISSLVALCFSITALVFFLSILTSRYDEKDFAMDLPRKLLFGLTSLFASIASVLVSFCDGHIFILSHKLKSVAYPLYAALCFPITYFAFAQLSLYFDLCWAIFKKVPQRSNKAFLH</sequence>
<accession>A0A2P5CRN8</accession>
<keyword evidence="2" id="KW-0472">Membrane</keyword>
<comment type="caution">
    <text evidence="4">The sequence shown here is derived from an EMBL/GenBank/DDBJ whole genome shotgun (WGS) entry which is preliminary data.</text>
</comment>
<feature type="transmembrane region" description="Helical" evidence="2">
    <location>
        <begin position="615"/>
        <end position="634"/>
    </location>
</feature>
<dbReference type="InterPro" id="IPR036770">
    <property type="entry name" value="Ankyrin_rpt-contain_sf"/>
</dbReference>
<dbReference type="PANTHER" id="PTHR24177">
    <property type="entry name" value="CASKIN"/>
    <property type="match status" value="1"/>
</dbReference>
<dbReference type="Pfam" id="PF13962">
    <property type="entry name" value="PGG"/>
    <property type="match status" value="1"/>
</dbReference>
<evidence type="ECO:0000256" key="1">
    <source>
        <dbReference type="SAM" id="MobiDB-lite"/>
    </source>
</evidence>
<dbReference type="InterPro" id="IPR026961">
    <property type="entry name" value="PGG_dom"/>
</dbReference>
<evidence type="ECO:0000313" key="4">
    <source>
        <dbReference type="EMBL" id="PON63718.1"/>
    </source>
</evidence>
<feature type="transmembrane region" description="Helical" evidence="2">
    <location>
        <begin position="731"/>
        <end position="758"/>
    </location>
</feature>
<dbReference type="GO" id="GO:0016020">
    <property type="term" value="C:membrane"/>
    <property type="evidence" value="ECO:0007669"/>
    <property type="project" value="TreeGrafter"/>
</dbReference>
<dbReference type="Proteomes" id="UP000237105">
    <property type="component" value="Unassembled WGS sequence"/>
</dbReference>
<feature type="compositionally biased region" description="Basic and acidic residues" evidence="1">
    <location>
        <begin position="306"/>
        <end position="321"/>
    </location>
</feature>
<organism evidence="4 5">
    <name type="scientific">Parasponia andersonii</name>
    <name type="common">Sponia andersonii</name>
    <dbReference type="NCBI Taxonomy" id="3476"/>
    <lineage>
        <taxon>Eukaryota</taxon>
        <taxon>Viridiplantae</taxon>
        <taxon>Streptophyta</taxon>
        <taxon>Embryophyta</taxon>
        <taxon>Tracheophyta</taxon>
        <taxon>Spermatophyta</taxon>
        <taxon>Magnoliopsida</taxon>
        <taxon>eudicotyledons</taxon>
        <taxon>Gunneridae</taxon>
        <taxon>Pentapetalae</taxon>
        <taxon>rosids</taxon>
        <taxon>fabids</taxon>
        <taxon>Rosales</taxon>
        <taxon>Cannabaceae</taxon>
        <taxon>Parasponia</taxon>
    </lineage>
</organism>
<feature type="transmembrane region" description="Helical" evidence="2">
    <location>
        <begin position="694"/>
        <end position="719"/>
    </location>
</feature>
<name>A0A2P5CRN8_PARAD</name>
<protein>
    <submittedName>
        <fullName evidence="4">Transmembrane protein</fullName>
    </submittedName>
</protein>